<comment type="caution">
    <text evidence="2">The sequence shown here is derived from an EMBL/GenBank/DDBJ whole genome shotgun (WGS) entry which is preliminary data.</text>
</comment>
<reference evidence="2 3" key="1">
    <citation type="submission" date="2007-11" db="EMBL/GenBank/DDBJ databases">
        <authorList>
            <person name="Wagner-Dobler I."/>
            <person name="Ferriera S."/>
            <person name="Johnson J."/>
            <person name="Kravitz S."/>
            <person name="Beeson K."/>
            <person name="Sutton G."/>
            <person name="Rogers Y.-H."/>
            <person name="Friedman R."/>
            <person name="Frazier M."/>
            <person name="Venter J.C."/>
        </authorList>
    </citation>
    <scope>NUCLEOTIDE SEQUENCE [LARGE SCALE GENOMIC DNA]</scope>
    <source>
        <strain evidence="2 3">HEL-45</strain>
    </source>
</reference>
<evidence type="ECO:0000313" key="2">
    <source>
        <dbReference type="EMBL" id="EDQ06376.1"/>
    </source>
</evidence>
<evidence type="ECO:0000313" key="3">
    <source>
        <dbReference type="Proteomes" id="UP000003257"/>
    </source>
</evidence>
<feature type="domain" description="Tetrapyrrole biosynthesis uroporphyrinogen III synthase" evidence="1">
    <location>
        <begin position="51"/>
        <end position="240"/>
    </location>
</feature>
<name>A0ABM9XA40_9RHOB</name>
<accession>A0ABM9XA40</accession>
<organism evidence="2 3">
    <name type="scientific">Sulfitobacter indolifex HEL-45</name>
    <dbReference type="NCBI Taxonomy" id="391624"/>
    <lineage>
        <taxon>Bacteria</taxon>
        <taxon>Pseudomonadati</taxon>
        <taxon>Pseudomonadota</taxon>
        <taxon>Alphaproteobacteria</taxon>
        <taxon>Rhodobacterales</taxon>
        <taxon>Roseobacteraceae</taxon>
        <taxon>Sulfitobacter</taxon>
    </lineage>
</organism>
<sequence>MQGTCTAGNTAVTRKQCRSLAMPQPRLLLTRPQPGAAQFLERLSPALRTGAVISPLIEIVPTGALVDLAAFAGVIFTSANGVAHAPQGGGMPAYCVGPQTTEAAGKAGWQAQMAGLDAKAMIATLSGRTEIGPLLHLAGRHRRGDVAGILNASGLTTEVATVYEQHLLPLTAEAQTLLKGSDPVLVPLFSPRSAQHFAREAGHTQSVIAVSISHAAARALEGLPLYAHDVAAEPTGEAMAKTVEKLFRRTTLP</sequence>
<dbReference type="SUPFAM" id="SSF69618">
    <property type="entry name" value="HemD-like"/>
    <property type="match status" value="1"/>
</dbReference>
<keyword evidence="3" id="KW-1185">Reference proteome</keyword>
<proteinExistence type="predicted"/>
<evidence type="ECO:0000259" key="1">
    <source>
        <dbReference type="Pfam" id="PF02602"/>
    </source>
</evidence>
<gene>
    <name evidence="2" type="ORF">OIHEL45_06160</name>
</gene>
<dbReference type="InterPro" id="IPR003754">
    <property type="entry name" value="4pyrrol_synth_uPrphyn_synth"/>
</dbReference>
<dbReference type="Gene3D" id="3.40.50.10090">
    <property type="match status" value="1"/>
</dbReference>
<dbReference type="InterPro" id="IPR036108">
    <property type="entry name" value="4pyrrol_syn_uPrphyn_synt_sf"/>
</dbReference>
<dbReference type="EMBL" id="ABID01000001">
    <property type="protein sequence ID" value="EDQ06376.1"/>
    <property type="molecule type" value="Genomic_DNA"/>
</dbReference>
<protein>
    <submittedName>
        <fullName evidence="2">Uroporphyrinogen-III synthase, putative</fullName>
    </submittedName>
</protein>
<dbReference type="CDD" id="cd06578">
    <property type="entry name" value="HemD"/>
    <property type="match status" value="1"/>
</dbReference>
<dbReference type="Proteomes" id="UP000003257">
    <property type="component" value="Unassembled WGS sequence"/>
</dbReference>
<dbReference type="Pfam" id="PF02602">
    <property type="entry name" value="HEM4"/>
    <property type="match status" value="1"/>
</dbReference>